<dbReference type="Gene3D" id="1.10.10.10">
    <property type="entry name" value="Winged helix-like DNA-binding domain superfamily/Winged helix DNA-binding domain"/>
    <property type="match status" value="1"/>
</dbReference>
<dbReference type="InterPro" id="IPR013324">
    <property type="entry name" value="RNA_pol_sigma_r3/r4-like"/>
</dbReference>
<name>A0ABR8PS14_9CLOT</name>
<dbReference type="InterPro" id="IPR007630">
    <property type="entry name" value="RNA_pol_sigma70_r4"/>
</dbReference>
<protein>
    <recommendedName>
        <fullName evidence="1">RNA polymerase sigma-70 region 4 domain-containing protein</fullName>
    </recommendedName>
</protein>
<dbReference type="Pfam" id="PF04545">
    <property type="entry name" value="Sigma70_r4"/>
    <property type="match status" value="1"/>
</dbReference>
<evidence type="ECO:0000259" key="1">
    <source>
        <dbReference type="Pfam" id="PF04545"/>
    </source>
</evidence>
<evidence type="ECO:0000313" key="3">
    <source>
        <dbReference type="Proteomes" id="UP000627781"/>
    </source>
</evidence>
<keyword evidence="3" id="KW-1185">Reference proteome</keyword>
<sequence>MRLIELLINSDKNFDAIYSRFNKKIEFLTMSFQLELYKNYIVLFLWQLTKKINISNFKSEEELYKYISVSLKNYCINIYYKQAKNKNVTYNSMLTNIEIDKKYSCNPMDNSSLAFDELISSLSDKQKKVITMRYKYCLSDCEIANFLSISRQAVYKSRKSALSILEKTYRNALS</sequence>
<dbReference type="EMBL" id="JACSRA010000007">
    <property type="protein sequence ID" value="MBD7910899.1"/>
    <property type="molecule type" value="Genomic_DNA"/>
</dbReference>
<dbReference type="SUPFAM" id="SSF88659">
    <property type="entry name" value="Sigma3 and sigma4 domains of RNA polymerase sigma factors"/>
    <property type="match status" value="1"/>
</dbReference>
<proteinExistence type="predicted"/>
<dbReference type="RefSeq" id="WP_191767936.1">
    <property type="nucleotide sequence ID" value="NZ_JACSRA010000007.1"/>
</dbReference>
<feature type="domain" description="RNA polymerase sigma-70 region 4" evidence="1">
    <location>
        <begin position="119"/>
        <end position="157"/>
    </location>
</feature>
<dbReference type="Proteomes" id="UP000627781">
    <property type="component" value="Unassembled WGS sequence"/>
</dbReference>
<evidence type="ECO:0000313" key="2">
    <source>
        <dbReference type="EMBL" id="MBD7910899.1"/>
    </source>
</evidence>
<reference evidence="2 3" key="1">
    <citation type="submission" date="2020-08" db="EMBL/GenBank/DDBJ databases">
        <title>A Genomic Blueprint of the Chicken Gut Microbiome.</title>
        <authorList>
            <person name="Gilroy R."/>
            <person name="Ravi A."/>
            <person name="Getino M."/>
            <person name="Pursley I."/>
            <person name="Horton D.L."/>
            <person name="Alikhan N.-F."/>
            <person name="Baker D."/>
            <person name="Gharbi K."/>
            <person name="Hall N."/>
            <person name="Watson M."/>
            <person name="Adriaenssens E.M."/>
            <person name="Foster-Nyarko E."/>
            <person name="Jarju S."/>
            <person name="Secka A."/>
            <person name="Antonio M."/>
            <person name="Oren A."/>
            <person name="Chaudhuri R."/>
            <person name="La Ragione R.M."/>
            <person name="Hildebrand F."/>
            <person name="Pallen M.J."/>
        </authorList>
    </citation>
    <scope>NUCLEOTIDE SEQUENCE [LARGE SCALE GENOMIC DNA]</scope>
    <source>
        <strain evidence="2 3">Sa3CVN1</strain>
    </source>
</reference>
<comment type="caution">
    <text evidence="2">The sequence shown here is derived from an EMBL/GenBank/DDBJ whole genome shotgun (WGS) entry which is preliminary data.</text>
</comment>
<accession>A0ABR8PS14</accession>
<organism evidence="2 3">
    <name type="scientific">Clostridium cibarium</name>
    <dbReference type="NCBI Taxonomy" id="2762247"/>
    <lineage>
        <taxon>Bacteria</taxon>
        <taxon>Bacillati</taxon>
        <taxon>Bacillota</taxon>
        <taxon>Clostridia</taxon>
        <taxon>Eubacteriales</taxon>
        <taxon>Clostridiaceae</taxon>
        <taxon>Clostridium</taxon>
    </lineage>
</organism>
<gene>
    <name evidence="2" type="ORF">H9661_05970</name>
</gene>
<dbReference type="InterPro" id="IPR036388">
    <property type="entry name" value="WH-like_DNA-bd_sf"/>
</dbReference>